<name>A0ACB9W203_CHAAC</name>
<organism evidence="1 2">
    <name type="scientific">Chaenocephalus aceratus</name>
    <name type="common">Blackfin icefish</name>
    <name type="synonym">Chaenichthys aceratus</name>
    <dbReference type="NCBI Taxonomy" id="36190"/>
    <lineage>
        <taxon>Eukaryota</taxon>
        <taxon>Metazoa</taxon>
        <taxon>Chordata</taxon>
        <taxon>Craniata</taxon>
        <taxon>Vertebrata</taxon>
        <taxon>Euteleostomi</taxon>
        <taxon>Actinopterygii</taxon>
        <taxon>Neopterygii</taxon>
        <taxon>Teleostei</taxon>
        <taxon>Neoteleostei</taxon>
        <taxon>Acanthomorphata</taxon>
        <taxon>Eupercaria</taxon>
        <taxon>Perciformes</taxon>
        <taxon>Notothenioidei</taxon>
        <taxon>Channichthyidae</taxon>
        <taxon>Chaenocephalus</taxon>
    </lineage>
</organism>
<protein>
    <submittedName>
        <fullName evidence="1">Uncharacterized protein</fullName>
    </submittedName>
</protein>
<dbReference type="Proteomes" id="UP001057452">
    <property type="component" value="Chromosome 20"/>
</dbReference>
<reference evidence="1" key="1">
    <citation type="submission" date="2022-05" db="EMBL/GenBank/DDBJ databases">
        <title>Chromosome-level genome of Chaenocephalus aceratus.</title>
        <authorList>
            <person name="Park H."/>
        </authorList>
    </citation>
    <scope>NUCLEOTIDE SEQUENCE</scope>
    <source>
        <strain evidence="1">KU_202001</strain>
    </source>
</reference>
<comment type="caution">
    <text evidence="1">The sequence shown here is derived from an EMBL/GenBank/DDBJ whole genome shotgun (WGS) entry which is preliminary data.</text>
</comment>
<sequence length="118" mass="13131">MQSLFKSERRFTASQSPRVKEGSQNSEVRQIYLRLASTAAPHPGYVSHHCFSLTGEPPPPTLLWRFGIKVKEFKKELNDIRFEFMPGRADGVSQELVSAGPGGREGLSNSCCQFAENS</sequence>
<gene>
    <name evidence="1" type="ORF">KUCAC02_017442</name>
</gene>
<proteinExistence type="predicted"/>
<accession>A0ACB9W203</accession>
<evidence type="ECO:0000313" key="1">
    <source>
        <dbReference type="EMBL" id="KAI4806624.1"/>
    </source>
</evidence>
<keyword evidence="2" id="KW-1185">Reference proteome</keyword>
<dbReference type="EMBL" id="CM043804">
    <property type="protein sequence ID" value="KAI4806624.1"/>
    <property type="molecule type" value="Genomic_DNA"/>
</dbReference>
<evidence type="ECO:0000313" key="2">
    <source>
        <dbReference type="Proteomes" id="UP001057452"/>
    </source>
</evidence>